<dbReference type="Proteomes" id="UP000053237">
    <property type="component" value="Unassembled WGS sequence"/>
</dbReference>
<reference evidence="1 2" key="1">
    <citation type="submission" date="2012-05" db="EMBL/GenBank/DDBJ databases">
        <title>Recombination and specialization in a pathogen metapopulation.</title>
        <authorList>
            <person name="Gardiner A."/>
            <person name="Kemen E."/>
            <person name="Schultz-Larsen T."/>
            <person name="MacLean D."/>
            <person name="Van Oosterhout C."/>
            <person name="Jones J.D.G."/>
        </authorList>
    </citation>
    <scope>NUCLEOTIDE SEQUENCE [LARGE SCALE GENOMIC DNA]</scope>
    <source>
        <strain evidence="1 2">Ac Nc2</strain>
    </source>
</reference>
<gene>
    <name evidence="1" type="ORF">BN9_096990</name>
</gene>
<protein>
    <submittedName>
        <fullName evidence="1">Uncharacterized protein</fullName>
    </submittedName>
</protein>
<comment type="caution">
    <text evidence="1">The sequence shown here is derived from an EMBL/GenBank/DDBJ whole genome shotgun (WGS) entry which is preliminary data.</text>
</comment>
<dbReference type="EMBL" id="CAIX01000233">
    <property type="protein sequence ID" value="CCI10388.1"/>
    <property type="molecule type" value="Genomic_DNA"/>
</dbReference>
<proteinExistence type="predicted"/>
<evidence type="ECO:0000313" key="2">
    <source>
        <dbReference type="Proteomes" id="UP000053237"/>
    </source>
</evidence>
<evidence type="ECO:0000313" key="1">
    <source>
        <dbReference type="EMBL" id="CCI10388.1"/>
    </source>
</evidence>
<keyword evidence="2" id="KW-1185">Reference proteome</keyword>
<accession>A0A024FTF5</accession>
<name>A0A024FTF5_9STRA</name>
<organism evidence="1 2">
    <name type="scientific">Albugo candida</name>
    <dbReference type="NCBI Taxonomy" id="65357"/>
    <lineage>
        <taxon>Eukaryota</taxon>
        <taxon>Sar</taxon>
        <taxon>Stramenopiles</taxon>
        <taxon>Oomycota</taxon>
        <taxon>Peronosporomycetes</taxon>
        <taxon>Albuginales</taxon>
        <taxon>Albuginaceae</taxon>
        <taxon>Albugo</taxon>
    </lineage>
</organism>
<sequence>MKLAIHGCHLVVWQILTSRIQGHTCPFKEKVKCVLSKKGTEGALRVRFLSGRLAESFYACKPDVLTEYDLTPEGSGAKCDTFQYHFHDNKLVMSTDPIPAYPVEYKGANKHKHGWSIKFNTAKYRKKGRNSNTAVEETPLQFDGSFFFNFDVLRIVLPGTFVKFKEDSKYGFTFIQGRPPHDQSLTLESISGKCLDVEKHLENGIFGRVLTKSKQVSFVKTSHETFEVIVGPAVPKTDKSLGISLSCQKLRGFSNRYFEEETR</sequence>
<dbReference type="AlphaFoldDB" id="A0A024FTF5"/>
<dbReference type="InParanoid" id="A0A024FTF5"/>